<keyword evidence="1" id="KW-0472">Membrane</keyword>
<feature type="transmembrane region" description="Helical" evidence="1">
    <location>
        <begin position="6"/>
        <end position="32"/>
    </location>
</feature>
<organism evidence="2 3">
    <name type="scientific">Gemmata obscuriglobus</name>
    <dbReference type="NCBI Taxonomy" id="114"/>
    <lineage>
        <taxon>Bacteria</taxon>
        <taxon>Pseudomonadati</taxon>
        <taxon>Planctomycetota</taxon>
        <taxon>Planctomycetia</taxon>
        <taxon>Gemmatales</taxon>
        <taxon>Gemmataceae</taxon>
        <taxon>Gemmata</taxon>
    </lineage>
</organism>
<evidence type="ECO:0000256" key="1">
    <source>
        <dbReference type="SAM" id="Phobius"/>
    </source>
</evidence>
<gene>
    <name evidence="2" type="ORF">C1280_36650</name>
</gene>
<dbReference type="KEGG" id="gog:C1280_36650"/>
<dbReference type="EMBL" id="CP025958">
    <property type="protein sequence ID" value="AWM41983.1"/>
    <property type="molecule type" value="Genomic_DNA"/>
</dbReference>
<dbReference type="AlphaFoldDB" id="A0A2Z3H7G3"/>
<keyword evidence="1" id="KW-0812">Transmembrane</keyword>
<accession>A0A2Z3H7G3</accession>
<keyword evidence="3" id="KW-1185">Reference proteome</keyword>
<protein>
    <submittedName>
        <fullName evidence="2">Uncharacterized protein</fullName>
    </submittedName>
</protein>
<feature type="transmembrane region" description="Helical" evidence="1">
    <location>
        <begin position="44"/>
        <end position="70"/>
    </location>
</feature>
<sequence>MEFTIIIVGVVWFLGHGPVAGALIIGMFWAAMGSPERVRNRSEFRLAVLCLGAAVLSSVVVPLVVLALRLPRPDRGIGDGGALWIISLLAIPSILTTLAILLGIDSVMPGRPASVLAKSAVEAPTRHPVS</sequence>
<feature type="transmembrane region" description="Helical" evidence="1">
    <location>
        <begin position="82"/>
        <end position="104"/>
    </location>
</feature>
<evidence type="ECO:0000313" key="3">
    <source>
        <dbReference type="Proteomes" id="UP000245802"/>
    </source>
</evidence>
<dbReference type="Proteomes" id="UP000245802">
    <property type="component" value="Chromosome"/>
</dbReference>
<keyword evidence="1" id="KW-1133">Transmembrane helix</keyword>
<name>A0A2Z3H7G3_9BACT</name>
<evidence type="ECO:0000313" key="2">
    <source>
        <dbReference type="EMBL" id="AWM41983.1"/>
    </source>
</evidence>
<proteinExistence type="predicted"/>
<reference evidence="2 3" key="1">
    <citation type="submission" date="2018-01" db="EMBL/GenBank/DDBJ databases">
        <title>G. obscuriglobus.</title>
        <authorList>
            <person name="Franke J."/>
            <person name="Blomberg W."/>
            <person name="Selmecki A."/>
        </authorList>
    </citation>
    <scope>NUCLEOTIDE SEQUENCE [LARGE SCALE GENOMIC DNA]</scope>
    <source>
        <strain evidence="2 3">DSM 5831</strain>
    </source>
</reference>
<dbReference type="RefSeq" id="WP_010042298.1">
    <property type="nucleotide sequence ID" value="NZ_CP025958.1"/>
</dbReference>